<name>A0A401Q6T4_SCYTO</name>
<reference evidence="3 4" key="1">
    <citation type="journal article" date="2018" name="Nat. Ecol. Evol.">
        <title>Shark genomes provide insights into elasmobranch evolution and the origin of vertebrates.</title>
        <authorList>
            <person name="Hara Y"/>
            <person name="Yamaguchi K"/>
            <person name="Onimaru K"/>
            <person name="Kadota M"/>
            <person name="Koyanagi M"/>
            <person name="Keeley SD"/>
            <person name="Tatsumi K"/>
            <person name="Tanaka K"/>
            <person name="Motone F"/>
            <person name="Kageyama Y"/>
            <person name="Nozu R"/>
            <person name="Adachi N"/>
            <person name="Nishimura O"/>
            <person name="Nakagawa R"/>
            <person name="Tanegashima C"/>
            <person name="Kiyatake I"/>
            <person name="Matsumoto R"/>
            <person name="Murakumo K"/>
            <person name="Nishida K"/>
            <person name="Terakita A"/>
            <person name="Kuratani S"/>
            <person name="Sato K"/>
            <person name="Hyodo S Kuraku.S."/>
        </authorList>
    </citation>
    <scope>NUCLEOTIDE SEQUENCE [LARGE SCALE GENOMIC DNA]</scope>
</reference>
<sequence>MCRFNPNGWSSLTGGCAQAAVHQSPPSLESEEGAAVTLSCRFDPPRKQPQLVNFQWDLPKGDIYRLVPGGATVGKDSGRMTLDGDLQSRSATLRISDARGSDAGRYLCVIELLEPLPIIRMTGGGTQLHIVPGNVKDRGRNKPKALTGLSGNVTHHGSNESKATADLSGNVTRQGSNEPMVIPDLS</sequence>
<evidence type="ECO:0000256" key="1">
    <source>
        <dbReference type="SAM" id="MobiDB-lite"/>
    </source>
</evidence>
<gene>
    <name evidence="3" type="ORF">scyTo_0022752</name>
</gene>
<dbReference type="SUPFAM" id="SSF48726">
    <property type="entry name" value="Immunoglobulin"/>
    <property type="match status" value="1"/>
</dbReference>
<dbReference type="InterPro" id="IPR013106">
    <property type="entry name" value="Ig_V-set"/>
</dbReference>
<dbReference type="PROSITE" id="PS51257">
    <property type="entry name" value="PROKAR_LIPOPROTEIN"/>
    <property type="match status" value="1"/>
</dbReference>
<proteinExistence type="predicted"/>
<evidence type="ECO:0000259" key="2">
    <source>
        <dbReference type="PROSITE" id="PS50835"/>
    </source>
</evidence>
<dbReference type="SMART" id="SM00406">
    <property type="entry name" value="IGv"/>
    <property type="match status" value="1"/>
</dbReference>
<dbReference type="InterPro" id="IPR013783">
    <property type="entry name" value="Ig-like_fold"/>
</dbReference>
<evidence type="ECO:0000313" key="4">
    <source>
        <dbReference type="Proteomes" id="UP000288216"/>
    </source>
</evidence>
<feature type="compositionally biased region" description="Polar residues" evidence="1">
    <location>
        <begin position="149"/>
        <end position="177"/>
    </location>
</feature>
<organism evidence="3 4">
    <name type="scientific">Scyliorhinus torazame</name>
    <name type="common">Cloudy catshark</name>
    <name type="synonym">Catulus torazame</name>
    <dbReference type="NCBI Taxonomy" id="75743"/>
    <lineage>
        <taxon>Eukaryota</taxon>
        <taxon>Metazoa</taxon>
        <taxon>Chordata</taxon>
        <taxon>Craniata</taxon>
        <taxon>Vertebrata</taxon>
        <taxon>Chondrichthyes</taxon>
        <taxon>Elasmobranchii</taxon>
        <taxon>Galeomorphii</taxon>
        <taxon>Galeoidea</taxon>
        <taxon>Carcharhiniformes</taxon>
        <taxon>Scyliorhinidae</taxon>
        <taxon>Scyliorhinus</taxon>
    </lineage>
</organism>
<accession>A0A401Q6T4</accession>
<dbReference type="SMART" id="SM00409">
    <property type="entry name" value="IG"/>
    <property type="match status" value="1"/>
</dbReference>
<dbReference type="Gene3D" id="2.60.40.10">
    <property type="entry name" value="Immunoglobulins"/>
    <property type="match status" value="1"/>
</dbReference>
<evidence type="ECO:0000313" key="3">
    <source>
        <dbReference type="EMBL" id="GCB81063.1"/>
    </source>
</evidence>
<dbReference type="InterPro" id="IPR036179">
    <property type="entry name" value="Ig-like_dom_sf"/>
</dbReference>
<dbReference type="EMBL" id="BFAA01023856">
    <property type="protein sequence ID" value="GCB81063.1"/>
    <property type="molecule type" value="Genomic_DNA"/>
</dbReference>
<protein>
    <recommendedName>
        <fullName evidence="2">Ig-like domain-containing protein</fullName>
    </recommendedName>
</protein>
<dbReference type="Proteomes" id="UP000288216">
    <property type="component" value="Unassembled WGS sequence"/>
</dbReference>
<feature type="non-terminal residue" evidence="3">
    <location>
        <position position="186"/>
    </location>
</feature>
<keyword evidence="4" id="KW-1185">Reference proteome</keyword>
<feature type="region of interest" description="Disordered" evidence="1">
    <location>
        <begin position="136"/>
        <end position="186"/>
    </location>
</feature>
<dbReference type="InterPro" id="IPR003599">
    <property type="entry name" value="Ig_sub"/>
</dbReference>
<comment type="caution">
    <text evidence="3">The sequence shown here is derived from an EMBL/GenBank/DDBJ whole genome shotgun (WGS) entry which is preliminary data.</text>
</comment>
<dbReference type="Pfam" id="PF07686">
    <property type="entry name" value="V-set"/>
    <property type="match status" value="1"/>
</dbReference>
<dbReference type="STRING" id="75743.A0A401Q6T4"/>
<dbReference type="InterPro" id="IPR007110">
    <property type="entry name" value="Ig-like_dom"/>
</dbReference>
<feature type="domain" description="Ig-like" evidence="2">
    <location>
        <begin position="19"/>
        <end position="111"/>
    </location>
</feature>
<dbReference type="PROSITE" id="PS50835">
    <property type="entry name" value="IG_LIKE"/>
    <property type="match status" value="1"/>
</dbReference>
<dbReference type="OrthoDB" id="9950892at2759"/>
<dbReference type="AlphaFoldDB" id="A0A401Q6T4"/>